<protein>
    <submittedName>
        <fullName evidence="1">Uncharacterized protein</fullName>
    </submittedName>
</protein>
<dbReference type="Gene3D" id="2.120.10.30">
    <property type="entry name" value="TolB, C-terminal domain"/>
    <property type="match status" value="1"/>
</dbReference>
<name>A0A8B6GCD1_MYTGA</name>
<reference evidence="1" key="1">
    <citation type="submission" date="2018-11" db="EMBL/GenBank/DDBJ databases">
        <authorList>
            <person name="Alioto T."/>
            <person name="Alioto T."/>
        </authorList>
    </citation>
    <scope>NUCLEOTIDE SEQUENCE</scope>
</reference>
<proteinExistence type="predicted"/>
<dbReference type="AlphaFoldDB" id="A0A8B6GCD1"/>
<keyword evidence="2" id="KW-1185">Reference proteome</keyword>
<comment type="caution">
    <text evidence="1">The sequence shown here is derived from an EMBL/GenBank/DDBJ whole genome shotgun (WGS) entry which is preliminary data.</text>
</comment>
<evidence type="ECO:0000313" key="1">
    <source>
        <dbReference type="EMBL" id="VDI62128.1"/>
    </source>
</evidence>
<dbReference type="Proteomes" id="UP000596742">
    <property type="component" value="Unassembled WGS sequence"/>
</dbReference>
<gene>
    <name evidence="1" type="ORF">MGAL_10B037037</name>
</gene>
<sequence length="97" mass="11246">MVKCTDKDGKNIWEITLREMGNAWDLHLTVDQNRNIYVSDRYDDKLYIVSSDGTCNRQLMQKSDGLSSPNGIYYNIRKQQLRIITNPSTTALLFDVK</sequence>
<evidence type="ECO:0000313" key="2">
    <source>
        <dbReference type="Proteomes" id="UP000596742"/>
    </source>
</evidence>
<dbReference type="InterPro" id="IPR011042">
    <property type="entry name" value="6-blade_b-propeller_TolB-like"/>
</dbReference>
<dbReference type="SUPFAM" id="SSF63825">
    <property type="entry name" value="YWTD domain"/>
    <property type="match status" value="1"/>
</dbReference>
<dbReference type="EMBL" id="UYJE01008222">
    <property type="protein sequence ID" value="VDI62128.1"/>
    <property type="molecule type" value="Genomic_DNA"/>
</dbReference>
<dbReference type="OrthoDB" id="6140738at2759"/>
<organism evidence="1 2">
    <name type="scientific">Mytilus galloprovincialis</name>
    <name type="common">Mediterranean mussel</name>
    <dbReference type="NCBI Taxonomy" id="29158"/>
    <lineage>
        <taxon>Eukaryota</taxon>
        <taxon>Metazoa</taxon>
        <taxon>Spiralia</taxon>
        <taxon>Lophotrochozoa</taxon>
        <taxon>Mollusca</taxon>
        <taxon>Bivalvia</taxon>
        <taxon>Autobranchia</taxon>
        <taxon>Pteriomorphia</taxon>
        <taxon>Mytilida</taxon>
        <taxon>Mytiloidea</taxon>
        <taxon>Mytilidae</taxon>
        <taxon>Mytilinae</taxon>
        <taxon>Mytilus</taxon>
    </lineage>
</organism>
<accession>A0A8B6GCD1</accession>